<dbReference type="InterPro" id="IPR000418">
    <property type="entry name" value="Ets_dom"/>
</dbReference>
<dbReference type="Gene3D" id="1.10.150.50">
    <property type="entry name" value="Transcription Factor, Ets-1"/>
    <property type="match status" value="1"/>
</dbReference>
<dbReference type="SUPFAM" id="SSF47769">
    <property type="entry name" value="SAM/Pointed domain"/>
    <property type="match status" value="1"/>
</dbReference>
<proteinExistence type="inferred from homology"/>
<dbReference type="PANTHER" id="PTHR11849:SF195">
    <property type="entry name" value="GA-BINDING PROTEIN ALPHA CHAIN"/>
    <property type="match status" value="1"/>
</dbReference>
<evidence type="ECO:0000313" key="7">
    <source>
        <dbReference type="Proteomes" id="UP000594262"/>
    </source>
</evidence>
<keyword evidence="3" id="KW-0539">Nucleus</keyword>
<feature type="region of interest" description="Disordered" evidence="4">
    <location>
        <begin position="112"/>
        <end position="150"/>
    </location>
</feature>
<evidence type="ECO:0000256" key="1">
    <source>
        <dbReference type="ARBA" id="ARBA00005562"/>
    </source>
</evidence>
<protein>
    <recommendedName>
        <fullName evidence="5">ETS domain-containing protein</fullName>
    </recommendedName>
</protein>
<sequence length="395" mass="44590">MNGEDEMTSTTSRDLDDDEDNSDICSLPECDSDLLEVNPDAPHIEPQKNESEQSEGGERTSIEGLSFLKVSADDLDQSIVKDLSQGSIQDLINEKVDVILVDQVNEEAISNDSTKKRVMKNDEGGGGTEREKEASKERVSTLKEETPPAAKKACLNERGSTPFILMQEMLRGETDLKLPPDPKQWSVEEVSKFMEWLVSQLRVSKPTTPYQKFHIDGKLLYKIRKRSLQRFFTDSAVDILWIHVEALKFASVTELNSQGNISTNSIDKTNSATSRTKISTDGYSSPGSGQIQLWQFLLELLTEKNMKDIIMWVGEEGAFKLVDPERVAQLWGERKNKPSMNYEKLSRALRYYYDGDLIHKVCGKRFVYQFVCDLKMLLGYSAAELSQLVSESSDD</sequence>
<dbReference type="Pfam" id="PF00178">
    <property type="entry name" value="Ets"/>
    <property type="match status" value="1"/>
</dbReference>
<dbReference type="InterPro" id="IPR046328">
    <property type="entry name" value="ETS_fam"/>
</dbReference>
<dbReference type="InterPro" id="IPR036390">
    <property type="entry name" value="WH_DNA-bd_sf"/>
</dbReference>
<dbReference type="SMART" id="SM00413">
    <property type="entry name" value="ETS"/>
    <property type="match status" value="1"/>
</dbReference>
<dbReference type="FunFam" id="1.10.10.10:FF:000200">
    <property type="entry name" value="GA-binding protein alpha chain, putative"/>
    <property type="match status" value="1"/>
</dbReference>
<dbReference type="PROSITE" id="PS50061">
    <property type="entry name" value="ETS_DOMAIN_3"/>
    <property type="match status" value="1"/>
</dbReference>
<dbReference type="AlphaFoldDB" id="A0A7M5U721"/>
<dbReference type="Proteomes" id="UP000594262">
    <property type="component" value="Unplaced"/>
</dbReference>
<evidence type="ECO:0000256" key="2">
    <source>
        <dbReference type="ARBA" id="ARBA00023125"/>
    </source>
</evidence>
<dbReference type="PRINTS" id="PR00454">
    <property type="entry name" value="ETSDOMAIN"/>
</dbReference>
<evidence type="ECO:0000313" key="6">
    <source>
        <dbReference type="EnsemblMetazoa" id="CLYHEMP007039.1"/>
    </source>
</evidence>
<feature type="compositionally biased region" description="Basic and acidic residues" evidence="4">
    <location>
        <begin position="42"/>
        <end position="61"/>
    </location>
</feature>
<accession>A0A7M5U721</accession>
<keyword evidence="2 3" id="KW-0238">DNA-binding</keyword>
<dbReference type="Pfam" id="PF02198">
    <property type="entry name" value="SAM_PNT"/>
    <property type="match status" value="1"/>
</dbReference>
<dbReference type="PROSITE" id="PS00346">
    <property type="entry name" value="ETS_DOMAIN_2"/>
    <property type="match status" value="1"/>
</dbReference>
<keyword evidence="7" id="KW-1185">Reference proteome</keyword>
<dbReference type="RefSeq" id="XP_066924140.1">
    <property type="nucleotide sequence ID" value="XM_067068039.1"/>
</dbReference>
<dbReference type="SUPFAM" id="SSF46785">
    <property type="entry name" value="Winged helix' DNA-binding domain"/>
    <property type="match status" value="1"/>
</dbReference>
<dbReference type="GeneID" id="136811436"/>
<feature type="region of interest" description="Disordered" evidence="4">
    <location>
        <begin position="1"/>
        <end position="62"/>
    </location>
</feature>
<evidence type="ECO:0000259" key="5">
    <source>
        <dbReference type="PROSITE" id="PS50061"/>
    </source>
</evidence>
<dbReference type="SMART" id="SM00251">
    <property type="entry name" value="SAM_PNT"/>
    <property type="match status" value="1"/>
</dbReference>
<dbReference type="EnsemblMetazoa" id="CLYHEMT007039.1">
    <property type="protein sequence ID" value="CLYHEMP007039.1"/>
    <property type="gene ID" value="CLYHEMG007039"/>
</dbReference>
<dbReference type="OrthoDB" id="5980356at2759"/>
<name>A0A7M5U721_9CNID</name>
<feature type="domain" description="ETS" evidence="5">
    <location>
        <begin position="291"/>
        <end position="371"/>
    </location>
</feature>
<dbReference type="PROSITE" id="PS00345">
    <property type="entry name" value="ETS_DOMAIN_1"/>
    <property type="match status" value="1"/>
</dbReference>
<reference evidence="6" key="1">
    <citation type="submission" date="2021-01" db="UniProtKB">
        <authorList>
            <consortium name="EnsemblMetazoa"/>
        </authorList>
    </citation>
    <scope>IDENTIFICATION</scope>
</reference>
<comment type="similarity">
    <text evidence="1 3">Belongs to the ETS family.</text>
</comment>
<evidence type="ECO:0000256" key="3">
    <source>
        <dbReference type="RuleBase" id="RU004019"/>
    </source>
</evidence>
<dbReference type="GO" id="GO:0030154">
    <property type="term" value="P:cell differentiation"/>
    <property type="evidence" value="ECO:0007669"/>
    <property type="project" value="TreeGrafter"/>
</dbReference>
<dbReference type="GO" id="GO:0005634">
    <property type="term" value="C:nucleus"/>
    <property type="evidence" value="ECO:0007669"/>
    <property type="project" value="UniProtKB-SubCell"/>
</dbReference>
<dbReference type="GO" id="GO:0043565">
    <property type="term" value="F:sequence-specific DNA binding"/>
    <property type="evidence" value="ECO:0007669"/>
    <property type="project" value="InterPro"/>
</dbReference>
<organism evidence="6 7">
    <name type="scientific">Clytia hemisphaerica</name>
    <dbReference type="NCBI Taxonomy" id="252671"/>
    <lineage>
        <taxon>Eukaryota</taxon>
        <taxon>Metazoa</taxon>
        <taxon>Cnidaria</taxon>
        <taxon>Hydrozoa</taxon>
        <taxon>Hydroidolina</taxon>
        <taxon>Leptothecata</taxon>
        <taxon>Obeliida</taxon>
        <taxon>Clytiidae</taxon>
        <taxon>Clytia</taxon>
    </lineage>
</organism>
<dbReference type="InterPro" id="IPR003118">
    <property type="entry name" value="Pointed_dom"/>
</dbReference>
<comment type="subcellular location">
    <subcellularLocation>
        <location evidence="3">Nucleus</location>
    </subcellularLocation>
</comment>
<dbReference type="InterPro" id="IPR013761">
    <property type="entry name" value="SAM/pointed_sf"/>
</dbReference>
<dbReference type="InterPro" id="IPR036388">
    <property type="entry name" value="WH-like_DNA-bd_sf"/>
</dbReference>
<evidence type="ECO:0000256" key="4">
    <source>
        <dbReference type="SAM" id="MobiDB-lite"/>
    </source>
</evidence>
<dbReference type="GO" id="GO:0000981">
    <property type="term" value="F:DNA-binding transcription factor activity, RNA polymerase II-specific"/>
    <property type="evidence" value="ECO:0007669"/>
    <property type="project" value="TreeGrafter"/>
</dbReference>
<feature type="compositionally biased region" description="Basic and acidic residues" evidence="4">
    <location>
        <begin position="113"/>
        <end position="146"/>
    </location>
</feature>
<dbReference type="PANTHER" id="PTHR11849">
    <property type="entry name" value="ETS"/>
    <property type="match status" value="1"/>
</dbReference>
<dbReference type="Gene3D" id="1.10.10.10">
    <property type="entry name" value="Winged helix-like DNA-binding domain superfamily/Winged helix DNA-binding domain"/>
    <property type="match status" value="1"/>
</dbReference>